<sequence length="2487" mass="277754">MSPQAIANRIPAGPIFSRTHKESISQDAVEKIILRKETMYPATPSQERFYSSAQQFFFMTIALPDYIEYSYDRLSLTWQAVAAHHVCLRSSVFLSPETGRALHRVRMDIPRPLPLTKLDFEISFCENTAFLAYVEGETQKEVDVLAILCIPQVLVDATSLGTIKTDFILFYSGFPCADHVPFASFVQHIARKDQAVSRQFWQEKLQHIDVSPILFLDQISSAASHAYQSITLEGLYPESGLQMPDDTPRELFEAAWASLLALHSGSEQVVFAGIGRDKSFSNIDACVGRVDHVYPISLRIYENSHLSSIVDNLRDYHTNASPHSTIGLDEILKISNLSSIQSLIRYTSTLDFSYFDKEMSTFPLVMLVSGSHKVRFTLFFNETVGNKNAQILLDHYLAIVKGVIQSQSADILLKDLRLESNTETAGRLQKSDDTIPARSGTLIDLFEERVRVFPDHDAVQFEGQPAVTLSQLNELANKIVNGANLQQGSIVPICMVKSPVLIASMWAVLKAGAAYVMLDPDGAPERNAVIVEETEAKVVLADRNTQYFTPKSLCIEDIIQCHDSSTTSKKAPKTQISPSDPAYIVYTSGSTGKPKGVILTHLAAFNGISSFSLRGNKRILLFYNPIFSAAQRAMLATVVNGGCVCMASKDRLLTSLGSVICDMKIDSVGLTPSSLSLLHPCDVPNLKQITLTGENLPGDLAEDWAKAVELRNSYGLSECTQLNFGRTIHSARDVSIVGRPKDTTKVYLLQPGSTNPVAVGVPGEICLSGPQLGIGYLKQPETTAKVFFDNPHGPGKLYRTGDLGMEHANGDIQILGRIDSQVKINGQRVEPHEISSIIVESGLVSFAAAVAYSMKGVKMLIAAVVLQKEQDWFETLGHLRVHVQSYLPSYMHPAYWLPFEKAPRNQNGKTDYKAIRERADKLGTEGLLAYNARPSSDGLSSDWSIAESAVREVWATILNLPQGIISRLSSFIELGGSSLQAIHSVTELRKKGFVVELEVMIRATSLTEVAGALSETLEAEFENPVPFSLVDKRLRIMLQNEVGIEDAYPATELQKNLIASTFSGNSGYLSQRVYDAQKLELSRLKSAFNSVFEATPILRTVFLEEKCDLMQVVRHDISLPWNEIDHSVEIYLKNDLDRGITLGEVLFRVAIVQRRFLVVSMHHALFDFWSHRFLYDDVASVYLRGTLSERPPFTHFIRALQKTEPEQHHEFWKKYLSGATVTLLGHDNKHPRATIKKEVNMTLRDKCKSLGITTGAVIYSAWALVLAHQTRNEDVSFATPLSGRELPVPGIDEMAGPTLTTVPQRIRVDFEKSFVEIVKETHRNLWSVAKHSQYGMRQAMSAAAQNADAFDSLVNIIVNGNMKPEARSIFQHVGDRKPWEVEYASLDIEEHDGGLSCQFSAGMETKRAQFIIDEFIRVIEVFIRSTPGLKCGEIDIIGVEERSHLQSLAKHVEPEPMLLHQRFEDLACASPHLAAVQWKNEMLLTYRMLNHRANSFAHHLIEQGVKRGDIVPLYLEKTADVLIALLGVMKSGAAYLPLSPSNPFERNSYIIEQTRARLIVSHSANASFVESVGQQAVYIDSLSFEKFPTQPPACLVSPDDLAYVIYTSGSTGKPKGVMVSHRASAAAVGSMLDAESRFESEWRCLQFANYVFDASVQDFFNTLSSGGVLCLAPQDQLLSDLEGSMKSMDIRQAILTPTVARTFTPDMVPSLETLILGGEPMTPDIIQTWASHRRLLNVYGPTETSMVVTTKHVRQDTNPRNIGKPFATVSARICHPNNITYVPYGAIGELCIAGPQVTSGYLNRDDLTQEAYTRMEDGVIIYRTGDLARWLPGAEIECLGRKDNQVKISGHRIELGEIEAVILRCSMVQDCATVVANCNGKPVLAAFVIFEKSTENVVKNIEGVRQELINLKSCFSELAHYMVPKYVIPMGRFPALPSRKTDRKQLGNIFQSIDLDTLQKYSIDAFETKATSLEPVTTKKQRILQEIWANIFTISTSAIGANTSFIRMGGDSISAISMTSICRKAGYKLSVSDVLQLQTLDKISSRMTANQEMASAKVTKYNPPESLEMKLLERGLTSQKIEDVFPCPPGQVEFLSQGQRKEQFWVLMTVRAIPSSVDIDEWLSYVSRLTRINGILRSTYLQTESHDWVAVVLNSAELLVDRVSCSRGESEAIVEEKLWNKRFEFGEPFIRYLILNYEDGTREIAIKMDHALYDGTLLRIFDEQFQAIQGGFSMPEYVPFVHFALHHWGRPKKESMEFWTEYLRGYSFQFPASQVPRIVAFQVTKVDIDLENCAAQYGVTVPIIFQSAFQLWLAQYTKMEDIGYDYLLTGRNVEIEGDPQLINGNCAQFLPVRSKIRQADRLQEYLATTQADFWGLTEHSSLSLDEIFAVAGLSRSEITNKVLFLFQPFEPAPSKPENVKWVQMKGSQITMYQPYSLVIEISKSIDSHNIRVMYDEQDVPIGRGLSTRGYALKQLRCSGQLRPRIFD</sequence>
<gene>
    <name evidence="1" type="ORF">LOY88_001822</name>
</gene>
<protein>
    <submittedName>
        <fullName evidence="1">Uncharacterized protein</fullName>
    </submittedName>
</protein>
<reference evidence="1" key="1">
    <citation type="journal article" date="2022" name="bioRxiv">
        <title>Population genetic analysis of Ophidiomyces ophidiicola, the causative agent of snake fungal disease, indicates recent introductions to the USA.</title>
        <authorList>
            <person name="Ladner J.T."/>
            <person name="Palmer J.M."/>
            <person name="Ettinger C.L."/>
            <person name="Stajich J.E."/>
            <person name="Farrell T.M."/>
            <person name="Glorioso B.M."/>
            <person name="Lawson B."/>
            <person name="Price S.J."/>
            <person name="Stengle A.G."/>
            <person name="Grear D.A."/>
            <person name="Lorch J.M."/>
        </authorList>
    </citation>
    <scope>NUCLEOTIDE SEQUENCE</scope>
    <source>
        <strain evidence="1">NWHC 24266-5</strain>
    </source>
</reference>
<accession>A0ACB8V114</accession>
<organism evidence="1">
    <name type="scientific">Ophidiomyces ophidiicola</name>
    <dbReference type="NCBI Taxonomy" id="1387563"/>
    <lineage>
        <taxon>Eukaryota</taxon>
        <taxon>Fungi</taxon>
        <taxon>Dikarya</taxon>
        <taxon>Ascomycota</taxon>
        <taxon>Pezizomycotina</taxon>
        <taxon>Eurotiomycetes</taxon>
        <taxon>Eurotiomycetidae</taxon>
        <taxon>Onygenales</taxon>
        <taxon>Onygenaceae</taxon>
        <taxon>Ophidiomyces</taxon>
    </lineage>
</organism>
<evidence type="ECO:0000313" key="1">
    <source>
        <dbReference type="EMBL" id="KAI2390014.1"/>
    </source>
</evidence>
<comment type="caution">
    <text evidence="1">The sequence shown here is derived from an EMBL/GenBank/DDBJ whole genome shotgun (WGS) entry which is preliminary data.</text>
</comment>
<name>A0ACB8V114_9EURO</name>
<proteinExistence type="predicted"/>
<dbReference type="EMBL" id="JALBCA010000020">
    <property type="protein sequence ID" value="KAI2390014.1"/>
    <property type="molecule type" value="Genomic_DNA"/>
</dbReference>